<feature type="chain" id="PRO_5014095468" evidence="2">
    <location>
        <begin position="28"/>
        <end position="158"/>
    </location>
</feature>
<dbReference type="KEGG" id="bdi:100836193"/>
<dbReference type="EMBL" id="CM000883">
    <property type="protein sequence ID" value="KQJ88940.1"/>
    <property type="molecule type" value="Genomic_DNA"/>
</dbReference>
<dbReference type="Gramene" id="KQJ88940">
    <property type="protein sequence ID" value="KQJ88940"/>
    <property type="gene ID" value="BRADI_4g22190v3"/>
</dbReference>
<dbReference type="OrthoDB" id="1572689at2759"/>
<name>I1IMJ6_BRADI</name>
<dbReference type="PANTHER" id="PTHR33184">
    <property type="entry name" value="PROTEIN TAPETUM DETERMINANT 1-LIKE-RELATED"/>
    <property type="match status" value="1"/>
</dbReference>
<keyword evidence="5" id="KW-1185">Reference proteome</keyword>
<dbReference type="GO" id="GO:0001709">
    <property type="term" value="P:cell fate determination"/>
    <property type="evidence" value="ECO:0000318"/>
    <property type="project" value="GO_Central"/>
</dbReference>
<dbReference type="AlphaFoldDB" id="I1IMJ6"/>
<evidence type="ECO:0000313" key="4">
    <source>
        <dbReference type="EnsemblPlants" id="KQJ88940"/>
    </source>
</evidence>
<dbReference type="OMA" id="HYSTERM"/>
<dbReference type="ExpressionAtlas" id="I1IMJ6">
    <property type="expression patterns" value="baseline"/>
</dbReference>
<evidence type="ECO:0000313" key="5">
    <source>
        <dbReference type="Proteomes" id="UP000008810"/>
    </source>
</evidence>
<sequence>MAQGFQMRSTAAVAVAILLLLASEAASVPSSPLPQQDQTRKMLNSREYYRPEISTPDGCSMENVEVYQNDAPHQASGIPAYSVEVINSCVSCTVYDVHLSCGNFASTDLVDPAEFRRIAYDDCLVNDGKAMGPGDSVSFHYSNSFQYPLEVASVACNN</sequence>
<dbReference type="Pfam" id="PF24068">
    <property type="entry name" value="TPD1_C"/>
    <property type="match status" value="1"/>
</dbReference>
<gene>
    <name evidence="4" type="primary">LOC100836193</name>
    <name evidence="3" type="ORF">BRADI_4g22190v3</name>
</gene>
<evidence type="ECO:0000256" key="2">
    <source>
        <dbReference type="SAM" id="SignalP"/>
    </source>
</evidence>
<dbReference type="RefSeq" id="XP_003577702.1">
    <property type="nucleotide sequence ID" value="XM_003577654.4"/>
</dbReference>
<dbReference type="Proteomes" id="UP000008810">
    <property type="component" value="Chromosome 4"/>
</dbReference>
<dbReference type="InterPro" id="IPR040361">
    <property type="entry name" value="TPD1"/>
</dbReference>
<accession>I1IMJ6</accession>
<dbReference type="STRING" id="15368.I1IMJ6"/>
<protein>
    <submittedName>
        <fullName evidence="3 4">Uncharacterized protein</fullName>
    </submittedName>
</protein>
<proteinExistence type="predicted"/>
<dbReference type="GeneID" id="100836193"/>
<reference evidence="3" key="2">
    <citation type="submission" date="2017-06" db="EMBL/GenBank/DDBJ databases">
        <title>WGS assembly of Brachypodium distachyon.</title>
        <authorList>
            <consortium name="The International Brachypodium Initiative"/>
            <person name="Lucas S."/>
            <person name="Harmon-Smith M."/>
            <person name="Lail K."/>
            <person name="Tice H."/>
            <person name="Grimwood J."/>
            <person name="Bruce D."/>
            <person name="Barry K."/>
            <person name="Shu S."/>
            <person name="Lindquist E."/>
            <person name="Wang M."/>
            <person name="Pitluck S."/>
            <person name="Vogel J.P."/>
            <person name="Garvin D.F."/>
            <person name="Mockler T.C."/>
            <person name="Schmutz J."/>
            <person name="Rokhsar D."/>
            <person name="Bevan M.W."/>
        </authorList>
    </citation>
    <scope>NUCLEOTIDE SEQUENCE</scope>
    <source>
        <strain evidence="3">Bd21</strain>
    </source>
</reference>
<evidence type="ECO:0000313" key="3">
    <source>
        <dbReference type="EMBL" id="KQJ88940.1"/>
    </source>
</evidence>
<dbReference type="PANTHER" id="PTHR33184:SF75">
    <property type="entry name" value="TPD1 PROTEIN HOMOLOG 1B"/>
    <property type="match status" value="1"/>
</dbReference>
<reference evidence="3 4" key="1">
    <citation type="journal article" date="2010" name="Nature">
        <title>Genome sequencing and analysis of the model grass Brachypodium distachyon.</title>
        <authorList>
            <consortium name="International Brachypodium Initiative"/>
        </authorList>
    </citation>
    <scope>NUCLEOTIDE SEQUENCE [LARGE SCALE GENOMIC DNA]</scope>
    <source>
        <strain evidence="3">Bd21</strain>
        <strain evidence="4">cv. Bd21</strain>
    </source>
</reference>
<organism evidence="3">
    <name type="scientific">Brachypodium distachyon</name>
    <name type="common">Purple false brome</name>
    <name type="synonym">Trachynia distachya</name>
    <dbReference type="NCBI Taxonomy" id="15368"/>
    <lineage>
        <taxon>Eukaryota</taxon>
        <taxon>Viridiplantae</taxon>
        <taxon>Streptophyta</taxon>
        <taxon>Embryophyta</taxon>
        <taxon>Tracheophyta</taxon>
        <taxon>Spermatophyta</taxon>
        <taxon>Magnoliopsida</taxon>
        <taxon>Liliopsida</taxon>
        <taxon>Poales</taxon>
        <taxon>Poaceae</taxon>
        <taxon>BOP clade</taxon>
        <taxon>Pooideae</taxon>
        <taxon>Stipodae</taxon>
        <taxon>Brachypodieae</taxon>
        <taxon>Brachypodium</taxon>
    </lineage>
</organism>
<keyword evidence="1 2" id="KW-0732">Signal</keyword>
<evidence type="ECO:0000256" key="1">
    <source>
        <dbReference type="ARBA" id="ARBA00022729"/>
    </source>
</evidence>
<feature type="signal peptide" evidence="2">
    <location>
        <begin position="1"/>
        <end position="27"/>
    </location>
</feature>
<dbReference type="eggNOG" id="ENOG502S0K4">
    <property type="taxonomic scope" value="Eukaryota"/>
</dbReference>
<dbReference type="HOGENOM" id="CLU_102808_0_1_1"/>
<reference evidence="4" key="3">
    <citation type="submission" date="2018-08" db="UniProtKB">
        <authorList>
            <consortium name="EnsemblPlants"/>
        </authorList>
    </citation>
    <scope>IDENTIFICATION</scope>
    <source>
        <strain evidence="4">cv. Bd21</strain>
    </source>
</reference>
<dbReference type="EnsemblPlants" id="KQJ88940">
    <property type="protein sequence ID" value="KQJ88940"/>
    <property type="gene ID" value="BRADI_4g22190v3"/>
</dbReference>